<name>A0A068RFF7_9FUNG</name>
<accession>A0A068RFF7</accession>
<dbReference type="PANTHER" id="PTHR42918:SF5">
    <property type="entry name" value="LYSINE--TRNA LIGASE, MITOCHONDRIAL"/>
    <property type="match status" value="1"/>
</dbReference>
<sequence length="524" mass="59014">MTLVSKVLPRLVRHRSLPPSCIALQRRYIETTIPEHGTQQPSRLEYPRFALDPSRHGTWATVKDIELRASTLNQGEKAADTVTLTGRIQAKRESSAKLIFYDVVQNGETIQVVVSKGKFVATHQSFADANQALCRGDIASFTGVPGKTKKGQSSLFVTNEMRVLSPCLHSIPTRSGLKDPEKRFRQRHLDMLVNTETTQVLRVRAEIIRYIRHFLDERGFLEVETPILSGKAGGANARPFLTQANALDMDMQLRIAPELYLKQMVIGGMDRVYEIGKQFRNEGIDADHNPEFTTCEFYQAYGNLESLMKDTETLLSGLAQDIHRRHGMGPENIRFDQPFKRIHVLDHLEAVLKQPIAEILEADDASNHLTSICRDHGISISGPPTTARILDKLISHYIEPECEQPTFLYNHPLALSPLAKDGVDEKGRRIAARFELFVGGKELVNAYEELNDPREQRRRFQQQVLDREQGDLEAPIPDTAFCEALEYGLPPTAGWGMGIDRVVQLLTGATHIREVLAFPVMRPI</sequence>
<evidence type="ECO:0000313" key="16">
    <source>
        <dbReference type="Proteomes" id="UP000027586"/>
    </source>
</evidence>
<evidence type="ECO:0000256" key="1">
    <source>
        <dbReference type="ARBA" id="ARBA00004496"/>
    </source>
</evidence>
<evidence type="ECO:0000256" key="11">
    <source>
        <dbReference type="ARBA" id="ARBA00030563"/>
    </source>
</evidence>
<evidence type="ECO:0000313" key="15">
    <source>
        <dbReference type="EMBL" id="CDH48893.1"/>
    </source>
</evidence>
<dbReference type="GO" id="GO:0004824">
    <property type="term" value="F:lysine-tRNA ligase activity"/>
    <property type="evidence" value="ECO:0007669"/>
    <property type="project" value="UniProtKB-EC"/>
</dbReference>
<evidence type="ECO:0000256" key="9">
    <source>
        <dbReference type="ARBA" id="ARBA00022917"/>
    </source>
</evidence>
<dbReference type="EC" id="6.1.1.6" evidence="4"/>
<dbReference type="Proteomes" id="UP000027586">
    <property type="component" value="Unassembled WGS sequence"/>
</dbReference>
<keyword evidence="9" id="KW-0648">Protein biosynthesis</keyword>
<dbReference type="OrthoDB" id="21243at2759"/>
<comment type="subcellular location">
    <subcellularLocation>
        <location evidence="1">Cytoplasm</location>
    </subcellularLocation>
</comment>
<dbReference type="GO" id="GO:0008033">
    <property type="term" value="P:tRNA processing"/>
    <property type="evidence" value="ECO:0007669"/>
    <property type="project" value="EnsemblFungi"/>
</dbReference>
<dbReference type="CDD" id="cd04322">
    <property type="entry name" value="LysRS_N"/>
    <property type="match status" value="1"/>
</dbReference>
<dbReference type="SUPFAM" id="SSF50249">
    <property type="entry name" value="Nucleic acid-binding proteins"/>
    <property type="match status" value="1"/>
</dbReference>
<keyword evidence="6" id="KW-0436">Ligase</keyword>
<proteinExistence type="inferred from homology"/>
<dbReference type="NCBIfam" id="TIGR00499">
    <property type="entry name" value="lysS_bact"/>
    <property type="match status" value="1"/>
</dbReference>
<keyword evidence="5" id="KW-0963">Cytoplasm</keyword>
<dbReference type="Gene3D" id="3.30.930.10">
    <property type="entry name" value="Bira Bifunctional Protein, Domain 2"/>
    <property type="match status" value="1"/>
</dbReference>
<dbReference type="STRING" id="1263082.A0A068RFF7"/>
<dbReference type="GO" id="GO:0005739">
    <property type="term" value="C:mitochondrion"/>
    <property type="evidence" value="ECO:0007669"/>
    <property type="project" value="EnsemblFungi"/>
</dbReference>
<evidence type="ECO:0000256" key="2">
    <source>
        <dbReference type="ARBA" id="ARBA00008226"/>
    </source>
</evidence>
<evidence type="ECO:0000256" key="7">
    <source>
        <dbReference type="ARBA" id="ARBA00022741"/>
    </source>
</evidence>
<dbReference type="GO" id="GO:0070154">
    <property type="term" value="P:mitochondrial lysyl-tRNA aminoacylation"/>
    <property type="evidence" value="ECO:0007669"/>
    <property type="project" value="EnsemblFungi"/>
</dbReference>
<evidence type="ECO:0000256" key="8">
    <source>
        <dbReference type="ARBA" id="ARBA00022840"/>
    </source>
</evidence>
<evidence type="ECO:0000259" key="14">
    <source>
        <dbReference type="PROSITE" id="PS50862"/>
    </source>
</evidence>
<keyword evidence="8" id="KW-0067">ATP-binding</keyword>
<keyword evidence="7" id="KW-0547">Nucleotide-binding</keyword>
<gene>
    <name evidence="15" type="ORF">LCOR_00661.1</name>
</gene>
<protein>
    <recommendedName>
        <fullName evidence="13">Probable lysine--tRNA ligase, cytoplasmic</fullName>
        <ecNumber evidence="4">6.1.1.6</ecNumber>
    </recommendedName>
    <alternativeName>
        <fullName evidence="11">Lysyl-tRNA synthetase</fullName>
    </alternativeName>
</protein>
<dbReference type="NCBIfam" id="NF001756">
    <property type="entry name" value="PRK00484.1"/>
    <property type="match status" value="1"/>
</dbReference>
<dbReference type="VEuPathDB" id="FungiDB:LCOR_00661.1"/>
<keyword evidence="10" id="KW-0030">Aminoacyl-tRNA synthetase</keyword>
<evidence type="ECO:0000256" key="13">
    <source>
        <dbReference type="ARBA" id="ARBA00067316"/>
    </source>
</evidence>
<organism evidence="15 16">
    <name type="scientific">Lichtheimia corymbifera JMRC:FSU:9682</name>
    <dbReference type="NCBI Taxonomy" id="1263082"/>
    <lineage>
        <taxon>Eukaryota</taxon>
        <taxon>Fungi</taxon>
        <taxon>Fungi incertae sedis</taxon>
        <taxon>Mucoromycota</taxon>
        <taxon>Mucoromycotina</taxon>
        <taxon>Mucoromycetes</taxon>
        <taxon>Mucorales</taxon>
        <taxon>Lichtheimiaceae</taxon>
        <taxon>Lichtheimia</taxon>
    </lineage>
</organism>
<dbReference type="InterPro" id="IPR018149">
    <property type="entry name" value="Lys-tRNA-synth_II_C"/>
</dbReference>
<dbReference type="InterPro" id="IPR012340">
    <property type="entry name" value="NA-bd_OB-fold"/>
</dbReference>
<evidence type="ECO:0000256" key="5">
    <source>
        <dbReference type="ARBA" id="ARBA00022490"/>
    </source>
</evidence>
<dbReference type="SUPFAM" id="SSF55681">
    <property type="entry name" value="Class II aaRS and biotin synthetases"/>
    <property type="match status" value="1"/>
</dbReference>
<dbReference type="InterPro" id="IPR006195">
    <property type="entry name" value="aa-tRNA-synth_II"/>
</dbReference>
<comment type="similarity">
    <text evidence="2">Belongs to the class-II aminoacyl-tRNA synthetase family.</text>
</comment>
<evidence type="ECO:0000256" key="4">
    <source>
        <dbReference type="ARBA" id="ARBA00013166"/>
    </source>
</evidence>
<comment type="subunit">
    <text evidence="3">Homodimer.</text>
</comment>
<evidence type="ECO:0000256" key="10">
    <source>
        <dbReference type="ARBA" id="ARBA00023146"/>
    </source>
</evidence>
<dbReference type="GO" id="GO:0000049">
    <property type="term" value="F:tRNA binding"/>
    <property type="evidence" value="ECO:0007669"/>
    <property type="project" value="TreeGrafter"/>
</dbReference>
<dbReference type="InterPro" id="IPR044136">
    <property type="entry name" value="Lys-tRNA-ligase_II_N"/>
</dbReference>
<dbReference type="InterPro" id="IPR002313">
    <property type="entry name" value="Lys-tRNA-ligase_II"/>
</dbReference>
<dbReference type="Gene3D" id="2.40.50.140">
    <property type="entry name" value="Nucleic acid-binding proteins"/>
    <property type="match status" value="1"/>
</dbReference>
<dbReference type="PRINTS" id="PR00982">
    <property type="entry name" value="TRNASYNTHLYS"/>
</dbReference>
<dbReference type="PANTHER" id="PTHR42918">
    <property type="entry name" value="LYSYL-TRNA SYNTHETASE"/>
    <property type="match status" value="1"/>
</dbReference>
<evidence type="ECO:0000256" key="3">
    <source>
        <dbReference type="ARBA" id="ARBA00011738"/>
    </source>
</evidence>
<dbReference type="GO" id="GO:0005524">
    <property type="term" value="F:ATP binding"/>
    <property type="evidence" value="ECO:0007669"/>
    <property type="project" value="UniProtKB-KW"/>
</dbReference>
<dbReference type="Pfam" id="PF00152">
    <property type="entry name" value="tRNA-synt_2"/>
    <property type="match status" value="1"/>
</dbReference>
<dbReference type="PROSITE" id="PS50862">
    <property type="entry name" value="AA_TRNA_LIGASE_II"/>
    <property type="match status" value="1"/>
</dbReference>
<dbReference type="AlphaFoldDB" id="A0A068RFF7"/>
<dbReference type="GO" id="GO:0005829">
    <property type="term" value="C:cytosol"/>
    <property type="evidence" value="ECO:0007669"/>
    <property type="project" value="TreeGrafter"/>
</dbReference>
<dbReference type="InterPro" id="IPR045864">
    <property type="entry name" value="aa-tRNA-synth_II/BPL/LPL"/>
</dbReference>
<reference evidence="15" key="1">
    <citation type="submission" date="2013-08" db="EMBL/GenBank/DDBJ databases">
        <title>Gene expansion shapes genome architecture in the human pathogen Lichtheimia corymbifera: an evolutionary genomics analysis in the ancient terrestrial Mucorales (Mucoromycotina).</title>
        <authorList>
            <person name="Schwartze V.U."/>
            <person name="Winter S."/>
            <person name="Shelest E."/>
            <person name="Marcet-Houben M."/>
            <person name="Horn F."/>
            <person name="Wehner S."/>
            <person name="Hoffmann K."/>
            <person name="Riege K."/>
            <person name="Sammeth M."/>
            <person name="Nowrousian M."/>
            <person name="Valiante V."/>
            <person name="Linde J."/>
            <person name="Jacobsen I.D."/>
            <person name="Marz M."/>
            <person name="Brakhage A.A."/>
            <person name="Gabaldon T."/>
            <person name="Bocker S."/>
            <person name="Voigt K."/>
        </authorList>
    </citation>
    <scope>NUCLEOTIDE SEQUENCE [LARGE SCALE GENOMIC DNA]</scope>
    <source>
        <strain evidence="15">FSU 9682</strain>
    </source>
</reference>
<dbReference type="InterPro" id="IPR004364">
    <property type="entry name" value="Aa-tRNA-synt_II"/>
</dbReference>
<evidence type="ECO:0000256" key="12">
    <source>
        <dbReference type="ARBA" id="ARBA00048573"/>
    </source>
</evidence>
<dbReference type="FunFam" id="3.30.930.10:FF:000238">
    <property type="entry name" value="Lysine--tRNA ligase"/>
    <property type="match status" value="1"/>
</dbReference>
<comment type="catalytic activity">
    <reaction evidence="12">
        <text>tRNA(Lys) + L-lysine + ATP = L-lysyl-tRNA(Lys) + AMP + diphosphate</text>
        <dbReference type="Rhea" id="RHEA:20792"/>
        <dbReference type="Rhea" id="RHEA-COMP:9696"/>
        <dbReference type="Rhea" id="RHEA-COMP:9697"/>
        <dbReference type="ChEBI" id="CHEBI:30616"/>
        <dbReference type="ChEBI" id="CHEBI:32551"/>
        <dbReference type="ChEBI" id="CHEBI:33019"/>
        <dbReference type="ChEBI" id="CHEBI:78442"/>
        <dbReference type="ChEBI" id="CHEBI:78529"/>
        <dbReference type="ChEBI" id="CHEBI:456215"/>
        <dbReference type="EC" id="6.1.1.6"/>
    </reaction>
</comment>
<evidence type="ECO:0000256" key="6">
    <source>
        <dbReference type="ARBA" id="ARBA00022598"/>
    </source>
</evidence>
<comment type="caution">
    <text evidence="15">The sequence shown here is derived from an EMBL/GenBank/DDBJ whole genome shotgun (WGS) entry which is preliminary data.</text>
</comment>
<dbReference type="EMBL" id="CBTN010000002">
    <property type="protein sequence ID" value="CDH48893.1"/>
    <property type="molecule type" value="Genomic_DNA"/>
</dbReference>
<keyword evidence="16" id="KW-1185">Reference proteome</keyword>
<feature type="domain" description="Aminoacyl-transfer RNA synthetases class-II family profile" evidence="14">
    <location>
        <begin position="201"/>
        <end position="523"/>
    </location>
</feature>